<dbReference type="InterPro" id="IPR016642">
    <property type="entry name" value="26S_Psome_Rpn2"/>
</dbReference>
<dbReference type="Pfam" id="PF21505">
    <property type="entry name" value="RPN2_N"/>
    <property type="match status" value="1"/>
</dbReference>
<keyword evidence="11" id="KW-1185">Reference proteome</keyword>
<evidence type="ECO:0000256" key="1">
    <source>
        <dbReference type="ARBA" id="ARBA00002187"/>
    </source>
</evidence>
<evidence type="ECO:0000256" key="4">
    <source>
        <dbReference type="ARBA" id="ARBA00022737"/>
    </source>
</evidence>
<dbReference type="GO" id="GO:0005634">
    <property type="term" value="C:nucleus"/>
    <property type="evidence" value="ECO:0007669"/>
    <property type="project" value="TreeGrafter"/>
</dbReference>
<dbReference type="EMBL" id="KV454406">
    <property type="protein sequence ID" value="ODQ67787.1"/>
    <property type="molecule type" value="Genomic_DNA"/>
</dbReference>
<evidence type="ECO:0000256" key="7">
    <source>
        <dbReference type="SAM" id="MobiDB-lite"/>
    </source>
</evidence>
<feature type="domain" description="26S proteasome non-ATPase regulatory subunit 1/RPN2 N-terminal" evidence="9">
    <location>
        <begin position="4"/>
        <end position="315"/>
    </location>
</feature>
<dbReference type="STRING" id="857566.A0A1E3PSI2"/>
<dbReference type="GO" id="GO:0030234">
    <property type="term" value="F:enzyme regulator activity"/>
    <property type="evidence" value="ECO:0007669"/>
    <property type="project" value="UniProtKB-UniRule"/>
</dbReference>
<dbReference type="Pfam" id="PF13646">
    <property type="entry name" value="HEAT_2"/>
    <property type="match status" value="1"/>
</dbReference>
<feature type="region of interest" description="Disordered" evidence="7">
    <location>
        <begin position="816"/>
        <end position="885"/>
    </location>
</feature>
<feature type="domain" description="26S proteasome regulatory subunit RPN2 C-terminal" evidence="8">
    <location>
        <begin position="768"/>
        <end position="940"/>
    </location>
</feature>
<reference evidence="10 11" key="1">
    <citation type="journal article" date="2016" name="Proc. Natl. Acad. Sci. U.S.A.">
        <title>Comparative genomics of biotechnologically important yeasts.</title>
        <authorList>
            <person name="Riley R."/>
            <person name="Haridas S."/>
            <person name="Wolfe K.H."/>
            <person name="Lopes M.R."/>
            <person name="Hittinger C.T."/>
            <person name="Goeker M."/>
            <person name="Salamov A.A."/>
            <person name="Wisecaver J.H."/>
            <person name="Long T.M."/>
            <person name="Calvey C.H."/>
            <person name="Aerts A.L."/>
            <person name="Barry K.W."/>
            <person name="Choi C."/>
            <person name="Clum A."/>
            <person name="Coughlan A.Y."/>
            <person name="Deshpande S."/>
            <person name="Douglass A.P."/>
            <person name="Hanson S.J."/>
            <person name="Klenk H.-P."/>
            <person name="LaButti K.M."/>
            <person name="Lapidus A."/>
            <person name="Lindquist E.A."/>
            <person name="Lipzen A.M."/>
            <person name="Meier-Kolthoff J.P."/>
            <person name="Ohm R.A."/>
            <person name="Otillar R.P."/>
            <person name="Pangilinan J.L."/>
            <person name="Peng Y."/>
            <person name="Rokas A."/>
            <person name="Rosa C.A."/>
            <person name="Scheuner C."/>
            <person name="Sibirny A.A."/>
            <person name="Slot J.C."/>
            <person name="Stielow J.B."/>
            <person name="Sun H."/>
            <person name="Kurtzman C.P."/>
            <person name="Blackwell M."/>
            <person name="Grigoriev I.V."/>
            <person name="Jeffries T.W."/>
        </authorList>
    </citation>
    <scope>NUCLEOTIDE SEQUENCE [LARGE SCALE GENOMIC DNA]</scope>
    <source>
        <strain evidence="10 11">DSM 6958</strain>
    </source>
</reference>
<comment type="function">
    <text evidence="1 6">Acts as a regulatory subunit of the 26S proteasome which is involved in the ATP-dependent degradation of ubiquitinated proteins.</text>
</comment>
<dbReference type="Pfam" id="PF18004">
    <property type="entry name" value="RPN2_C"/>
    <property type="match status" value="1"/>
</dbReference>
<proteinExistence type="inferred from homology"/>
<evidence type="ECO:0000259" key="9">
    <source>
        <dbReference type="Pfam" id="PF21505"/>
    </source>
</evidence>
<dbReference type="AlphaFoldDB" id="A0A1E3PSI2"/>
<dbReference type="GO" id="GO:0008540">
    <property type="term" value="C:proteasome regulatory particle, base subcomplex"/>
    <property type="evidence" value="ECO:0007669"/>
    <property type="project" value="UniProtKB-UniRule"/>
</dbReference>
<dbReference type="Gene3D" id="1.25.10.10">
    <property type="entry name" value="Leucine-rich Repeat Variant"/>
    <property type="match status" value="1"/>
</dbReference>
<dbReference type="GO" id="GO:0042176">
    <property type="term" value="P:regulation of protein catabolic process"/>
    <property type="evidence" value="ECO:0007669"/>
    <property type="project" value="UniProtKB-UniRule"/>
</dbReference>
<sequence>MASTSAAPLLALLDEPDYDIKTYALESLDKQVDQWWAEIADYVSQIEELYEDSKFPAPQLAALIASKVYYNLGEFDTSMKFALAAGDQFDFNDKSEYAETIVSKCISHYILVAKQLNDNPDDKESSTVDPKITVIVEKMIQKSIENGEFQVAIGVAIESRRLDIIETIFQNISSQSASELIGYLLDCSINIIDKRQFRNKSLNALTSIILSQENPDYFALCKIIVQLNDYNLAIRIFNDLFSSTKEDSELIAFQVAFDLVASASQELLEKVSIAFDENNSASDTSRKIQYNAKLVRILSGLPTCDYDITFLQKNNNTDLAILNKTKSFLDGRNSVFHSAVTFENAFLHVGTTADSFFRRNLDWLSKATNWTKFSATAALGVIHRGNLTQGQKLLGPYLPGSQGSVYTQGGSLFGLGLIFAGHGREIIDYLRQHISETSEFGSMAANNGEDGEVVLHGACLGVGVAGMSSGNQGIYEDLRNILFSDKAIAGEAAGLAMGLVMLGSANEEAQEEMLQYAHDTQHEKIIRGLSIGMALLMFGKEEAAEYLIERLINETDPILRYGGAYTIAMAYAGTGNNKAIKRLLHIAVSDSSDDVRRAAVTSLGFILLRNYTAVPRMVELLSESHNPHVRYGTTMALGIACAGTGLKEAINVLEPLVKDPVDFVRQGAMMSLAMILIQQTETSCPRVKKFRETFASVVADKHEDAMAKFGAALAQGIIDAGGRNVTIQLENNQTGALNTKAIVGLFVSLQFWNWFPLTHFMSLSFTPTSIIAIQDDLRVPQIQLNCYGKSTSFEYPPKVIEQVSKAPEKLETAVLSTTNKAKARAKKNEKEKQQKEKEDNEDENMNIDSKIVEEKKEENSNTSGSDTVVPTTTSRSSDATSTATLATKTTTPKSFKVDNMTRVLPNQIKYISFPKDSSSKYLPIIGKVRNNGIVILKKTTNFNAGAKVEFIKTVRQINNPEEFEVEAPLPEPFDYETDSEE</sequence>
<dbReference type="PIRSF" id="PIRSF015947">
    <property type="entry name" value="26S_Psome_Rpn2"/>
    <property type="match status" value="1"/>
</dbReference>
<dbReference type="Pfam" id="PF01851">
    <property type="entry name" value="PC_rep"/>
    <property type="match status" value="2"/>
</dbReference>
<comment type="similarity">
    <text evidence="2 6">Belongs to the proteasome subunit S1 family.</text>
</comment>
<dbReference type="GO" id="GO:0034515">
    <property type="term" value="C:proteasome storage granule"/>
    <property type="evidence" value="ECO:0007669"/>
    <property type="project" value="TreeGrafter"/>
</dbReference>
<feature type="compositionally biased region" description="Basic and acidic residues" evidence="7">
    <location>
        <begin position="850"/>
        <end position="859"/>
    </location>
</feature>
<evidence type="ECO:0000256" key="2">
    <source>
        <dbReference type="ARBA" id="ARBA00006308"/>
    </source>
</evidence>
<dbReference type="InterPro" id="IPR040623">
    <property type="entry name" value="RPN2_C"/>
</dbReference>
<feature type="compositionally biased region" description="Polar residues" evidence="7">
    <location>
        <begin position="860"/>
        <end position="870"/>
    </location>
</feature>
<name>A0A1E3PSI2_9ASCO</name>
<dbReference type="PANTHER" id="PTHR10943">
    <property type="entry name" value="26S PROTEASOME NON-ATPASE REGULATORY SUBUNIT"/>
    <property type="match status" value="1"/>
</dbReference>
<keyword evidence="5 6" id="KW-0647">Proteasome</keyword>
<gene>
    <name evidence="10" type="ORF">NADFUDRAFT_44529</name>
</gene>
<dbReference type="InterPro" id="IPR048570">
    <property type="entry name" value="PSMD1_RPN2_N"/>
</dbReference>
<keyword evidence="4" id="KW-0677">Repeat</keyword>
<evidence type="ECO:0000259" key="8">
    <source>
        <dbReference type="Pfam" id="PF18004"/>
    </source>
</evidence>
<feature type="compositionally biased region" description="Basic and acidic residues" evidence="7">
    <location>
        <begin position="826"/>
        <end position="838"/>
    </location>
</feature>
<evidence type="ECO:0000256" key="5">
    <source>
        <dbReference type="ARBA" id="ARBA00022942"/>
    </source>
</evidence>
<dbReference type="SUPFAM" id="SSF48371">
    <property type="entry name" value="ARM repeat"/>
    <property type="match status" value="1"/>
</dbReference>
<evidence type="ECO:0000256" key="6">
    <source>
        <dbReference type="PIRNR" id="PIRNR015947"/>
    </source>
</evidence>
<dbReference type="FunFam" id="1.25.10.10:FF:000017">
    <property type="entry name" value="26S proteasome non-ATPase regulatory subunit 1"/>
    <property type="match status" value="1"/>
</dbReference>
<dbReference type="OrthoDB" id="261572at2759"/>
<accession>A0A1E3PSI2</accession>
<organism evidence="10 11">
    <name type="scientific">Nadsonia fulvescens var. elongata DSM 6958</name>
    <dbReference type="NCBI Taxonomy" id="857566"/>
    <lineage>
        <taxon>Eukaryota</taxon>
        <taxon>Fungi</taxon>
        <taxon>Dikarya</taxon>
        <taxon>Ascomycota</taxon>
        <taxon>Saccharomycotina</taxon>
        <taxon>Dipodascomycetes</taxon>
        <taxon>Dipodascales</taxon>
        <taxon>Dipodascales incertae sedis</taxon>
        <taxon>Nadsonia</taxon>
    </lineage>
</organism>
<dbReference type="InterPro" id="IPR016024">
    <property type="entry name" value="ARM-type_fold"/>
</dbReference>
<dbReference type="GO" id="GO:0043161">
    <property type="term" value="P:proteasome-mediated ubiquitin-dependent protein catabolic process"/>
    <property type="evidence" value="ECO:0007669"/>
    <property type="project" value="TreeGrafter"/>
</dbReference>
<evidence type="ECO:0000313" key="10">
    <source>
        <dbReference type="EMBL" id="ODQ67787.1"/>
    </source>
</evidence>
<protein>
    <recommendedName>
        <fullName evidence="3 6">26S proteasome regulatory subunit RPN2</fullName>
    </recommendedName>
</protein>
<feature type="compositionally biased region" description="Low complexity" evidence="7">
    <location>
        <begin position="871"/>
        <end position="885"/>
    </location>
</feature>
<evidence type="ECO:0000313" key="11">
    <source>
        <dbReference type="Proteomes" id="UP000095009"/>
    </source>
</evidence>
<dbReference type="PANTHER" id="PTHR10943:SF2">
    <property type="entry name" value="26S PROTEASOME NON-ATPASE REGULATORY SUBUNIT 1"/>
    <property type="match status" value="1"/>
</dbReference>
<dbReference type="InterPro" id="IPR002015">
    <property type="entry name" value="Proteasome/cyclosome_rpt"/>
</dbReference>
<dbReference type="InterPro" id="IPR011989">
    <property type="entry name" value="ARM-like"/>
</dbReference>
<dbReference type="Proteomes" id="UP000095009">
    <property type="component" value="Unassembled WGS sequence"/>
</dbReference>
<evidence type="ECO:0000256" key="3">
    <source>
        <dbReference type="ARBA" id="ARBA00015684"/>
    </source>
</evidence>